<dbReference type="RefSeq" id="WP_220249954.1">
    <property type="nucleotide sequence ID" value="NZ_JAICCF010000002.1"/>
</dbReference>
<organism evidence="1 2">
    <name type="scientific">Chitinophaga rhizophila</name>
    <dbReference type="NCBI Taxonomy" id="2866212"/>
    <lineage>
        <taxon>Bacteria</taxon>
        <taxon>Pseudomonadati</taxon>
        <taxon>Bacteroidota</taxon>
        <taxon>Chitinophagia</taxon>
        <taxon>Chitinophagales</taxon>
        <taxon>Chitinophagaceae</taxon>
        <taxon>Chitinophaga</taxon>
    </lineage>
</organism>
<reference evidence="1 2" key="1">
    <citation type="submission" date="2021-08" db="EMBL/GenBank/DDBJ databases">
        <title>The genome sequence of Chitinophaga sp. B61.</title>
        <authorList>
            <person name="Zhang X."/>
        </authorList>
    </citation>
    <scope>NUCLEOTIDE SEQUENCE [LARGE SCALE GENOMIC DNA]</scope>
    <source>
        <strain evidence="1 2">B61</strain>
    </source>
</reference>
<sequence>MQHTLSDVQAGKEILLRCDETVFTMETNAAGKIKTTTKAAADAAAARQLFFKKEWELLKKGAVLQVDATDPGEPLLHLFIGGGYTGCLSFEATPQGIYVYRSGGSQIGAQEELLLIDNNGAIIKVVALPKVLPWGISYDATASQLLLDLDHYIYQYD</sequence>
<evidence type="ECO:0000313" key="1">
    <source>
        <dbReference type="EMBL" id="MBW8684741.1"/>
    </source>
</evidence>
<gene>
    <name evidence="1" type="ORF">K1Y79_10410</name>
</gene>
<proteinExistence type="predicted"/>
<accession>A0ABS7GBE8</accession>
<comment type="caution">
    <text evidence="1">The sequence shown here is derived from an EMBL/GenBank/DDBJ whole genome shotgun (WGS) entry which is preliminary data.</text>
</comment>
<name>A0ABS7GBE8_9BACT</name>
<protein>
    <submittedName>
        <fullName evidence="1">Uncharacterized protein</fullName>
    </submittedName>
</protein>
<keyword evidence="2" id="KW-1185">Reference proteome</keyword>
<dbReference type="EMBL" id="JAICCF010000002">
    <property type="protein sequence ID" value="MBW8684741.1"/>
    <property type="molecule type" value="Genomic_DNA"/>
</dbReference>
<dbReference type="Proteomes" id="UP000812961">
    <property type="component" value="Unassembled WGS sequence"/>
</dbReference>
<evidence type="ECO:0000313" key="2">
    <source>
        <dbReference type="Proteomes" id="UP000812961"/>
    </source>
</evidence>